<dbReference type="InterPro" id="IPR027417">
    <property type="entry name" value="P-loop_NTPase"/>
</dbReference>
<dbReference type="PANTHER" id="PTHR19241">
    <property type="entry name" value="ATP-BINDING CASSETTE TRANSPORTER"/>
    <property type="match status" value="1"/>
</dbReference>
<evidence type="ECO:0000256" key="8">
    <source>
        <dbReference type="ARBA" id="ARBA00022989"/>
    </source>
</evidence>
<dbReference type="PROSITE" id="PS50893">
    <property type="entry name" value="ABC_TRANSPORTER_2"/>
    <property type="match status" value="2"/>
</dbReference>
<dbReference type="GO" id="GO:0005524">
    <property type="term" value="F:ATP binding"/>
    <property type="evidence" value="ECO:0007669"/>
    <property type="project" value="UniProtKB-KW"/>
</dbReference>
<keyword evidence="8 10" id="KW-1133">Transmembrane helix</keyword>
<evidence type="ECO:0000256" key="3">
    <source>
        <dbReference type="ARBA" id="ARBA00022448"/>
    </source>
</evidence>
<feature type="transmembrane region" description="Helical" evidence="10">
    <location>
        <begin position="668"/>
        <end position="692"/>
    </location>
</feature>
<feature type="transmembrane region" description="Helical" evidence="10">
    <location>
        <begin position="1317"/>
        <end position="1343"/>
    </location>
</feature>
<feature type="transmembrane region" description="Helical" evidence="10">
    <location>
        <begin position="1263"/>
        <end position="1282"/>
    </location>
</feature>
<feature type="transmembrane region" description="Helical" evidence="10">
    <location>
        <begin position="1122"/>
        <end position="1139"/>
    </location>
</feature>
<feature type="transmembrane region" description="Helical" evidence="10">
    <location>
        <begin position="475"/>
        <end position="494"/>
    </location>
</feature>
<evidence type="ECO:0000256" key="6">
    <source>
        <dbReference type="ARBA" id="ARBA00022741"/>
    </source>
</evidence>
<gene>
    <name evidence="12" type="ORF">R1flu_010190</name>
</gene>
<keyword evidence="13" id="KW-1185">Reference proteome</keyword>
<dbReference type="Pfam" id="PF01061">
    <property type="entry name" value="ABC2_membrane"/>
    <property type="match status" value="2"/>
</dbReference>
<feature type="transmembrane region" description="Helical" evidence="10">
    <location>
        <begin position="560"/>
        <end position="579"/>
    </location>
</feature>
<dbReference type="Pfam" id="PF08370">
    <property type="entry name" value="PDR_assoc"/>
    <property type="match status" value="1"/>
</dbReference>
<feature type="transmembrane region" description="Helical" evidence="10">
    <location>
        <begin position="1179"/>
        <end position="1197"/>
    </location>
</feature>
<dbReference type="InterPro" id="IPR003593">
    <property type="entry name" value="AAA+_ATPase"/>
</dbReference>
<organism evidence="12 13">
    <name type="scientific">Riccia fluitans</name>
    <dbReference type="NCBI Taxonomy" id="41844"/>
    <lineage>
        <taxon>Eukaryota</taxon>
        <taxon>Viridiplantae</taxon>
        <taxon>Streptophyta</taxon>
        <taxon>Embryophyta</taxon>
        <taxon>Marchantiophyta</taxon>
        <taxon>Marchantiopsida</taxon>
        <taxon>Marchantiidae</taxon>
        <taxon>Marchantiales</taxon>
        <taxon>Ricciaceae</taxon>
        <taxon>Riccia</taxon>
    </lineage>
</organism>
<proteinExistence type="inferred from homology"/>
<dbReference type="InterPro" id="IPR034003">
    <property type="entry name" value="ABCG_PDR_2"/>
</dbReference>
<keyword evidence="5" id="KW-0677">Repeat</keyword>
<comment type="similarity">
    <text evidence="2">Belongs to the ABC transporter superfamily. ABCG family. PDR (TC 3.A.1.205) subfamily.</text>
</comment>
<evidence type="ECO:0000256" key="7">
    <source>
        <dbReference type="ARBA" id="ARBA00022840"/>
    </source>
</evidence>
<dbReference type="EMBL" id="JBHFFA010000002">
    <property type="protein sequence ID" value="KAL2642603.1"/>
    <property type="molecule type" value="Genomic_DNA"/>
</dbReference>
<evidence type="ECO:0000259" key="11">
    <source>
        <dbReference type="PROSITE" id="PS50893"/>
    </source>
</evidence>
<dbReference type="FunFam" id="3.40.50.300:FF:000179">
    <property type="entry name" value="ABC transporter G family member 34"/>
    <property type="match status" value="1"/>
</dbReference>
<accession>A0ABD1Z562</accession>
<dbReference type="InterPro" id="IPR013525">
    <property type="entry name" value="ABC2_TM"/>
</dbReference>
<evidence type="ECO:0000313" key="13">
    <source>
        <dbReference type="Proteomes" id="UP001605036"/>
    </source>
</evidence>
<evidence type="ECO:0000256" key="4">
    <source>
        <dbReference type="ARBA" id="ARBA00022692"/>
    </source>
</evidence>
<feature type="transmembrane region" description="Helical" evidence="10">
    <location>
        <begin position="586"/>
        <end position="606"/>
    </location>
</feature>
<dbReference type="SMART" id="SM00382">
    <property type="entry name" value="AAA"/>
    <property type="match status" value="2"/>
</dbReference>
<keyword evidence="6" id="KW-0547">Nucleotide-binding</keyword>
<keyword evidence="4 10" id="KW-0812">Transmembrane</keyword>
<sequence>MNFPLNLARSFFFSDINEDDLEAEWKAIDELPLEQRLHTGLIEVPNEAGGYMYISRRKFQVTDMRTLEKSERQKIVEKAFVTSDQDNERLLLHCKQRIDRMMLVLGPPGSGKSTLLKALAGKHDKGLKQLGSITYNGHDMSEFIPQRTSAYVSQNDNHMGELTVRETLDFAARCMGTGYNLELLKELVAKEMQLGLRPDPEIDAFMKGTAIEGAPSSLSTDYMLKILGLDICADTLVGNVMIRGISGGQKKRVTTGEMVIGPKRIMFMDEISTGLDSATTFQIVNRLRNITHLTEATVMIVLLQPAPETYELFDDVLLLAEGLVVYLGPRSGILNFFEKLGFKLPPRKGIADFLQEVTSRKDQGQYWADSEKPYVYVSVEEMAAAFKASSTGQELAAYMEYPFDKMASHPAALVRQKYALTGWQLIKACTDRELILIKRHMSLYIFRTCQVGFVGFVTSTLFLRTRLHQTDEHYGNLYLSTLFFALIHMMFNGFSEMTMTVLRLPILYKQRDNYFFPTWAFSFPSWVLRLPYSLAEAVIWSGMVYYVVGLAPSADRFFRYMFILFLMHQMALALFRLIGALARTMVVANTFGSFALLVVLLLGGFILSKDSIHDYWVWGYWISPLSYAQNAIAVNEFLDMRWNKPSLENNSTVALNVLRARGLKTKGFWFWVGVAVLTSYTVLFNFLVTFAIDYLNPLGQKQSTGRVESMSNTSDLHETATGVAKGSRSENNGVKKIPSNLVQSEDSATGIMGYLTRIFSTITRQEDVDPENVTIQEQATVGAKKGMTIPFRPLSLTFRNVNYYVDMPSHIKEKGPGERLHLLQKVSGAFRPGVLTALVGVSGAGKTTLMDVLAGRKTGGYIDGDIRVSGFKKRQETFARICGYVEQTDIHSPQVTVYETLIYSSWLRLPDTIQESKRLEFVEEVMDLVELASLKGALVGLPGSTGLSTEQRKRLTIAVELVANPSIIFMDEPTSGLDARAAAIVMRTVRNTVDTGRTVVCTIHQPSIDIFEAFDELLLMKRGGQVIYSGSLGKKSELLIRKNDALILECNRVTRDAKDLHFSTQYSRNVYTQVKACLWKQHLTYWRSPHYNAVRFFFTIIVALIFGTVFYGVGAKRNSQSAIFNVMGALYAAVLFMGVNNASSVQPVVSVERAVFYRERAAGMYGPLPYASAQAAIEIPYIFVQTMIYGVITYAMIQFEWTAAKFLWYLLFMFMTLTYFTLYGMMAVGLTPSEIVAAVVSSAFYSLWNLFSGFLIPRPSMPGWWVWFYWISPVAWTLNGLISSQLGDVELGMDAPGYGRIRVKDFLEAYFGFKHSMLGVCAVVLLSFIVLFWFIFACSIKFLNFQNR</sequence>
<dbReference type="Pfam" id="PF00005">
    <property type="entry name" value="ABC_tran"/>
    <property type="match status" value="2"/>
</dbReference>
<dbReference type="SUPFAM" id="SSF52540">
    <property type="entry name" value="P-loop containing nucleoside triphosphate hydrolases"/>
    <property type="match status" value="2"/>
</dbReference>
<comment type="subcellular location">
    <subcellularLocation>
        <location evidence="1">Membrane</location>
        <topology evidence="1">Multi-pass membrane protein</topology>
    </subcellularLocation>
</comment>
<feature type="transmembrane region" description="Helical" evidence="10">
    <location>
        <begin position="1235"/>
        <end position="1256"/>
    </location>
</feature>
<dbReference type="GO" id="GO:0005886">
    <property type="term" value="C:plasma membrane"/>
    <property type="evidence" value="ECO:0007669"/>
    <property type="project" value="UniProtKB-ARBA"/>
</dbReference>
<name>A0ABD1Z562_9MARC</name>
<feature type="domain" description="ABC transporter" evidence="11">
    <location>
        <begin position="796"/>
        <end position="1048"/>
    </location>
</feature>
<dbReference type="Proteomes" id="UP001605036">
    <property type="component" value="Unassembled WGS sequence"/>
</dbReference>
<feature type="transmembrane region" description="Helical" evidence="10">
    <location>
        <begin position="444"/>
        <end position="463"/>
    </location>
</feature>
<protein>
    <recommendedName>
        <fullName evidence="11">ABC transporter domain-containing protein</fullName>
    </recommendedName>
</protein>
<dbReference type="FunFam" id="3.40.50.300:FF:000059">
    <property type="entry name" value="ABC transporter G family member 40"/>
    <property type="match status" value="1"/>
</dbReference>
<evidence type="ECO:0000256" key="2">
    <source>
        <dbReference type="ARBA" id="ARBA00006012"/>
    </source>
</evidence>
<dbReference type="InterPro" id="IPR003439">
    <property type="entry name" value="ABC_transporter-like_ATP-bd"/>
</dbReference>
<evidence type="ECO:0000256" key="9">
    <source>
        <dbReference type="ARBA" id="ARBA00023136"/>
    </source>
</evidence>
<evidence type="ECO:0000256" key="5">
    <source>
        <dbReference type="ARBA" id="ARBA00022737"/>
    </source>
</evidence>
<dbReference type="Gene3D" id="3.40.50.300">
    <property type="entry name" value="P-loop containing nucleotide triphosphate hydrolases"/>
    <property type="match status" value="2"/>
</dbReference>
<feature type="transmembrane region" description="Helical" evidence="10">
    <location>
        <begin position="1206"/>
        <end position="1229"/>
    </location>
</feature>
<evidence type="ECO:0000256" key="1">
    <source>
        <dbReference type="ARBA" id="ARBA00004141"/>
    </source>
</evidence>
<evidence type="ECO:0000313" key="12">
    <source>
        <dbReference type="EMBL" id="KAL2642603.1"/>
    </source>
</evidence>
<evidence type="ECO:0000256" key="10">
    <source>
        <dbReference type="SAM" id="Phobius"/>
    </source>
</evidence>
<feature type="transmembrane region" description="Helical" evidence="10">
    <location>
        <begin position="537"/>
        <end position="554"/>
    </location>
</feature>
<keyword evidence="3" id="KW-0813">Transport</keyword>
<dbReference type="CDD" id="cd03232">
    <property type="entry name" value="ABCG_PDR_domain2"/>
    <property type="match status" value="1"/>
</dbReference>
<dbReference type="InterPro" id="IPR013581">
    <property type="entry name" value="PDR_assoc"/>
</dbReference>
<reference evidence="12 13" key="1">
    <citation type="submission" date="2024-09" db="EMBL/GenBank/DDBJ databases">
        <title>Chromosome-scale assembly of Riccia fluitans.</title>
        <authorList>
            <person name="Paukszto L."/>
            <person name="Sawicki J."/>
            <person name="Karawczyk K."/>
            <person name="Piernik-Szablinska J."/>
            <person name="Szczecinska M."/>
            <person name="Mazdziarz M."/>
        </authorList>
    </citation>
    <scope>NUCLEOTIDE SEQUENCE [LARGE SCALE GENOMIC DNA]</scope>
    <source>
        <strain evidence="12">Rf_01</strain>
        <tissue evidence="12">Aerial parts of the thallus</tissue>
    </source>
</reference>
<feature type="transmembrane region" description="Helical" evidence="10">
    <location>
        <begin position="1096"/>
        <end position="1115"/>
    </location>
</feature>
<keyword evidence="7" id="KW-0067">ATP-binding</keyword>
<keyword evidence="9 10" id="KW-0472">Membrane</keyword>
<comment type="caution">
    <text evidence="12">The sequence shown here is derived from an EMBL/GenBank/DDBJ whole genome shotgun (WGS) entry which is preliminary data.</text>
</comment>
<feature type="domain" description="ABC transporter" evidence="11">
    <location>
        <begin position="59"/>
        <end position="346"/>
    </location>
</feature>